<feature type="non-terminal residue" evidence="1">
    <location>
        <position position="1"/>
    </location>
</feature>
<reference evidence="1" key="1">
    <citation type="submission" date="2020-11" db="EMBL/GenBank/DDBJ databases">
        <authorList>
            <person name="Whitehead M."/>
        </authorList>
    </citation>
    <scope>NUCLEOTIDE SEQUENCE</scope>
    <source>
        <strain evidence="1">EGII</strain>
    </source>
</reference>
<evidence type="ECO:0000313" key="2">
    <source>
        <dbReference type="Proteomes" id="UP000606786"/>
    </source>
</evidence>
<keyword evidence="2" id="KW-1185">Reference proteome</keyword>
<comment type="caution">
    <text evidence="1">The sequence shown here is derived from an EMBL/GenBank/DDBJ whole genome shotgun (WGS) entry which is preliminary data.</text>
</comment>
<evidence type="ECO:0000313" key="1">
    <source>
        <dbReference type="EMBL" id="CAD7000125.1"/>
    </source>
</evidence>
<organism evidence="1 2">
    <name type="scientific">Ceratitis capitata</name>
    <name type="common">Mediterranean fruit fly</name>
    <name type="synonym">Tephritis capitata</name>
    <dbReference type="NCBI Taxonomy" id="7213"/>
    <lineage>
        <taxon>Eukaryota</taxon>
        <taxon>Metazoa</taxon>
        <taxon>Ecdysozoa</taxon>
        <taxon>Arthropoda</taxon>
        <taxon>Hexapoda</taxon>
        <taxon>Insecta</taxon>
        <taxon>Pterygota</taxon>
        <taxon>Neoptera</taxon>
        <taxon>Endopterygota</taxon>
        <taxon>Diptera</taxon>
        <taxon>Brachycera</taxon>
        <taxon>Muscomorpha</taxon>
        <taxon>Tephritoidea</taxon>
        <taxon>Tephritidae</taxon>
        <taxon>Ceratitis</taxon>
        <taxon>Ceratitis</taxon>
    </lineage>
</organism>
<name>A0A811UQG6_CERCA</name>
<dbReference type="EMBL" id="CAJHJT010000012">
    <property type="protein sequence ID" value="CAD7000125.1"/>
    <property type="molecule type" value="Genomic_DNA"/>
</dbReference>
<sequence length="68" mass="7622">QESHENHLISTHPSPLTAYTQSHLASQPQDNACNKYSKRVCKQRTKDTCPVEICTGTRPATEANNNNR</sequence>
<proteinExistence type="predicted"/>
<dbReference type="AlphaFoldDB" id="A0A811UQG6"/>
<dbReference type="Proteomes" id="UP000606786">
    <property type="component" value="Unassembled WGS sequence"/>
</dbReference>
<gene>
    <name evidence="1" type="ORF">CCAP1982_LOCUS8618</name>
</gene>
<protein>
    <submittedName>
        <fullName evidence="1">(Mediterranean fruit fly) hypothetical protein</fullName>
    </submittedName>
</protein>
<accession>A0A811UQG6</accession>